<reference evidence="2 3" key="1">
    <citation type="journal article" date="2019" name="Front. Microbiol.">
        <title>Ammonia Oxidation by the Arctic Terrestrial Thaumarchaeote Candidatus Nitrosocosmicus arcticus Is Stimulated by Increasing Temperatures.</title>
        <authorList>
            <person name="Alves R.J.E."/>
            <person name="Kerou M."/>
            <person name="Zappe A."/>
            <person name="Bittner R."/>
            <person name="Abby S.S."/>
            <person name="Schmidt H.A."/>
            <person name="Pfeifer K."/>
            <person name="Schleper C."/>
        </authorList>
    </citation>
    <scope>NUCLEOTIDE SEQUENCE [LARGE SCALE GENOMIC DNA]</scope>
    <source>
        <strain evidence="2 3">Kfb</strain>
    </source>
</reference>
<organism evidence="2 3">
    <name type="scientific">Candidatus Nitrosocosmicus arcticus</name>
    <dbReference type="NCBI Taxonomy" id="2035267"/>
    <lineage>
        <taxon>Archaea</taxon>
        <taxon>Nitrososphaerota</taxon>
        <taxon>Nitrososphaeria</taxon>
        <taxon>Nitrososphaerales</taxon>
        <taxon>Nitrososphaeraceae</taxon>
        <taxon>Candidatus Nitrosocosmicus</taxon>
    </lineage>
</organism>
<gene>
    <name evidence="2" type="ORF">NARC_40096</name>
</gene>
<dbReference type="EMBL" id="VOAH01000004">
    <property type="protein sequence ID" value="TVP41134.1"/>
    <property type="molecule type" value="Genomic_DNA"/>
</dbReference>
<protein>
    <submittedName>
        <fullName evidence="2">Uncharacterized protein</fullName>
    </submittedName>
</protein>
<dbReference type="AlphaFoldDB" id="A0A557SX10"/>
<comment type="caution">
    <text evidence="2">The sequence shown here is derived from an EMBL/GenBank/DDBJ whole genome shotgun (WGS) entry which is preliminary data.</text>
</comment>
<evidence type="ECO:0000313" key="3">
    <source>
        <dbReference type="Proteomes" id="UP000315289"/>
    </source>
</evidence>
<keyword evidence="3" id="KW-1185">Reference proteome</keyword>
<accession>A0A557SX10</accession>
<evidence type="ECO:0000313" key="2">
    <source>
        <dbReference type="EMBL" id="TVP41134.1"/>
    </source>
</evidence>
<sequence>MTKKIRDPDKDLRAENNKEKFKKDSKDD</sequence>
<feature type="region of interest" description="Disordered" evidence="1">
    <location>
        <begin position="1"/>
        <end position="28"/>
    </location>
</feature>
<evidence type="ECO:0000256" key="1">
    <source>
        <dbReference type="SAM" id="MobiDB-lite"/>
    </source>
</evidence>
<dbReference type="Proteomes" id="UP000315289">
    <property type="component" value="Unassembled WGS sequence"/>
</dbReference>
<name>A0A557SX10_9ARCH</name>
<proteinExistence type="predicted"/>